<evidence type="ECO:0000256" key="1">
    <source>
        <dbReference type="SAM" id="Phobius"/>
    </source>
</evidence>
<dbReference type="EMBL" id="BSPD01000056">
    <property type="protein sequence ID" value="GLS26611.1"/>
    <property type="molecule type" value="Genomic_DNA"/>
</dbReference>
<reference evidence="2 3" key="1">
    <citation type="journal article" date="2014" name="Int. J. Syst. Evol. Microbiol.">
        <title>Complete genome sequence of Corynebacterium casei LMG S-19264T (=DSM 44701T), isolated from a smear-ripened cheese.</title>
        <authorList>
            <consortium name="US DOE Joint Genome Institute (JGI-PGF)"/>
            <person name="Walter F."/>
            <person name="Albersmeier A."/>
            <person name="Kalinowski J."/>
            <person name="Ruckert C."/>
        </authorList>
    </citation>
    <scope>NUCLEOTIDE SEQUENCE [LARGE SCALE GENOMIC DNA]</scope>
    <source>
        <strain evidence="2 3">NBRC 110095</strain>
    </source>
</reference>
<organism evidence="2 3">
    <name type="scientific">Marinibactrum halimedae</name>
    <dbReference type="NCBI Taxonomy" id="1444977"/>
    <lineage>
        <taxon>Bacteria</taxon>
        <taxon>Pseudomonadati</taxon>
        <taxon>Pseudomonadota</taxon>
        <taxon>Gammaproteobacteria</taxon>
        <taxon>Cellvibrionales</taxon>
        <taxon>Cellvibrionaceae</taxon>
        <taxon>Marinibactrum</taxon>
    </lineage>
</organism>
<keyword evidence="3" id="KW-1185">Reference proteome</keyword>
<dbReference type="AlphaFoldDB" id="A0AA37T694"/>
<sequence length="60" mass="6736">MPNETASKLEAVFLFSGMPLIDIVLIDIVLIETVLIEAVLIEIVLIEMVRWFLGNCNGFE</sequence>
<keyword evidence="1" id="KW-0812">Transmembrane</keyword>
<feature type="transmembrane region" description="Helical" evidence="1">
    <location>
        <begin position="20"/>
        <end position="45"/>
    </location>
</feature>
<evidence type="ECO:0008006" key="4">
    <source>
        <dbReference type="Google" id="ProtNLM"/>
    </source>
</evidence>
<proteinExistence type="predicted"/>
<evidence type="ECO:0000313" key="2">
    <source>
        <dbReference type="EMBL" id="GLS26611.1"/>
    </source>
</evidence>
<protein>
    <recommendedName>
        <fullName evidence="4">Transmembrane protein</fullName>
    </recommendedName>
</protein>
<dbReference type="Proteomes" id="UP001156870">
    <property type="component" value="Unassembled WGS sequence"/>
</dbReference>
<comment type="caution">
    <text evidence="2">The sequence shown here is derived from an EMBL/GenBank/DDBJ whole genome shotgun (WGS) entry which is preliminary data.</text>
</comment>
<name>A0AA37T694_9GAMM</name>
<keyword evidence="1" id="KW-1133">Transmembrane helix</keyword>
<evidence type="ECO:0000313" key="3">
    <source>
        <dbReference type="Proteomes" id="UP001156870"/>
    </source>
</evidence>
<gene>
    <name evidence="2" type="ORF">GCM10007877_23270</name>
</gene>
<keyword evidence="1" id="KW-0472">Membrane</keyword>
<accession>A0AA37T694</accession>